<organism evidence="1 2">
    <name type="scientific">Actinoplanes oblitus</name>
    <dbReference type="NCBI Taxonomy" id="3040509"/>
    <lineage>
        <taxon>Bacteria</taxon>
        <taxon>Bacillati</taxon>
        <taxon>Actinomycetota</taxon>
        <taxon>Actinomycetes</taxon>
        <taxon>Micromonosporales</taxon>
        <taxon>Micromonosporaceae</taxon>
        <taxon>Actinoplanes</taxon>
    </lineage>
</organism>
<dbReference type="EMBL" id="CP126980">
    <property type="protein sequence ID" value="WIM98380.1"/>
    <property type="molecule type" value="Genomic_DNA"/>
</dbReference>
<protein>
    <submittedName>
        <fullName evidence="1">Uncharacterized protein</fullName>
    </submittedName>
</protein>
<sequence length="183" mass="19982">MEIQPGKGVAAARIGETREAVESRLGPPIHPGKESRAVYEISRLLVISYTGDDLVELVELPHDAGRGDEAFFDGVQLTWRLLDDVVADLAAKGYRYEQNEPSSFLFEAGFVLFSVGSRTAGDLGLNAVEGVSQSVCEGVSVGPYEYFVAEPSEEQIAAWERNFEATEAAMDSDERIQKLRPLA</sequence>
<evidence type="ECO:0000313" key="1">
    <source>
        <dbReference type="EMBL" id="WIM98380.1"/>
    </source>
</evidence>
<dbReference type="RefSeq" id="WP_284919763.1">
    <property type="nucleotide sequence ID" value="NZ_CP126980.1"/>
</dbReference>
<gene>
    <name evidence="1" type="ORF">ACTOB_001979</name>
</gene>
<accession>A0ABY8WKL3</accession>
<dbReference type="Proteomes" id="UP001240150">
    <property type="component" value="Chromosome"/>
</dbReference>
<keyword evidence="2" id="KW-1185">Reference proteome</keyword>
<reference evidence="1 2" key="1">
    <citation type="submission" date="2023-06" db="EMBL/GenBank/DDBJ databases">
        <authorList>
            <person name="Yushchuk O."/>
            <person name="Binda E."/>
            <person name="Ruckert-Reed C."/>
            <person name="Fedorenko V."/>
            <person name="Kalinowski J."/>
            <person name="Marinelli F."/>
        </authorList>
    </citation>
    <scope>NUCLEOTIDE SEQUENCE [LARGE SCALE GENOMIC DNA]</scope>
    <source>
        <strain evidence="1 2">NRRL 3884</strain>
    </source>
</reference>
<name>A0ABY8WKL3_9ACTN</name>
<proteinExistence type="predicted"/>
<evidence type="ECO:0000313" key="2">
    <source>
        <dbReference type="Proteomes" id="UP001240150"/>
    </source>
</evidence>